<proteinExistence type="inferred from homology"/>
<name>A0ABY5P3R3_9LACT</name>
<dbReference type="RefSeq" id="WP_313792805.1">
    <property type="nucleotide sequence ID" value="NZ_CP102453.1"/>
</dbReference>
<reference evidence="6 7" key="1">
    <citation type="submission" date="2022-08" db="EMBL/GenBank/DDBJ databases">
        <title>Aerococcaceae sp. nov isolated from spoiled eye mask.</title>
        <authorList>
            <person name="Zhou G."/>
            <person name="Xie X.-B."/>
            <person name="Shi Q.-S."/>
            <person name="Wang Y.-S."/>
            <person name="Wen X."/>
            <person name="Peng H."/>
            <person name="Yang X.-J."/>
            <person name="Tao H.-B."/>
            <person name="Huang X.-M."/>
        </authorList>
    </citation>
    <scope>NUCLEOTIDE SEQUENCE [LARGE SCALE GENOMIC DNA]</scope>
    <source>
        <strain evidence="7">DM20194951</strain>
    </source>
</reference>
<dbReference type="Pfam" id="PF00496">
    <property type="entry name" value="SBP_bac_5"/>
    <property type="match status" value="1"/>
</dbReference>
<dbReference type="Proteomes" id="UP001315967">
    <property type="component" value="Chromosome"/>
</dbReference>
<gene>
    <name evidence="6" type="ORF">NRE15_10375</name>
</gene>
<evidence type="ECO:0000256" key="1">
    <source>
        <dbReference type="ARBA" id="ARBA00005695"/>
    </source>
</evidence>
<dbReference type="PIRSF" id="PIRSF002741">
    <property type="entry name" value="MppA"/>
    <property type="match status" value="1"/>
</dbReference>
<sequence>MLKNKLFTSAIIASMLGGTLSVPISAQENDTISFESSVTHAGDPIEGGTVHYALVGEAFAGVFNNMYFSMGVDGLVVSFFNPGLYGYDENFTIDNSGFADIVFDPDNKQVTVTIPEGTFWDDGEPLDIDDVIVPYYIVGHPDYTGVRYGIAFSNVVGMDEYNSGDTEDIAGLERIDDYTLRITYKDFTSSILQSGGGLSAYVEPEHILKDIPIAELEDSDQVRQNPVGFGPFKLVSIIPSESVTFEANEHYYKGKPNVDALVVDVVNPSQIVAELKAGNYDIATLPSDQFETFQDATNFTILGQEANFYNYIGFKMGVWDEAAGEVAYDPNRVLSNKSLRQAMAYAIDNDSIGSRFYQGLRFNANSHITPIFKTLYNADQEGYHYDPDKSMALLAEAGFVDNDGDGFVEDLNGEPFTLGFAAPNTAEVSEVIAQYYLQAWAEVGINVELVDGNLMESNAFYERVEQDDPAIDLFQGAWTIGGDPNQYKFYGRDVFWNDSRFASDELDALHARLNSNETFDEAARIQAYHDWQAYMIDEIPLLPTLFAYSLTAVNNRVSQYDVSTGSDLDWTDIYLTADEPIAE</sequence>
<comment type="similarity">
    <text evidence="1">Belongs to the bacterial solute-binding protein 5 family.</text>
</comment>
<protein>
    <submittedName>
        <fullName evidence="6">Oligopeptide ABC transporter substrate-binding protein</fullName>
    </submittedName>
</protein>
<evidence type="ECO:0000313" key="7">
    <source>
        <dbReference type="Proteomes" id="UP001315967"/>
    </source>
</evidence>
<organism evidence="6 7">
    <name type="scientific">Fundicoccus culcitae</name>
    <dbReference type="NCBI Taxonomy" id="2969821"/>
    <lineage>
        <taxon>Bacteria</taxon>
        <taxon>Bacillati</taxon>
        <taxon>Bacillota</taxon>
        <taxon>Bacilli</taxon>
        <taxon>Lactobacillales</taxon>
        <taxon>Aerococcaceae</taxon>
        <taxon>Fundicoccus</taxon>
    </lineage>
</organism>
<evidence type="ECO:0000259" key="5">
    <source>
        <dbReference type="Pfam" id="PF00496"/>
    </source>
</evidence>
<dbReference type="InterPro" id="IPR030678">
    <property type="entry name" value="Peptide/Ni-bd"/>
</dbReference>
<feature type="signal peptide" evidence="4">
    <location>
        <begin position="1"/>
        <end position="26"/>
    </location>
</feature>
<evidence type="ECO:0000313" key="6">
    <source>
        <dbReference type="EMBL" id="UUX33304.1"/>
    </source>
</evidence>
<feature type="domain" description="Solute-binding protein family 5" evidence="5">
    <location>
        <begin position="104"/>
        <end position="487"/>
    </location>
</feature>
<dbReference type="InterPro" id="IPR039424">
    <property type="entry name" value="SBP_5"/>
</dbReference>
<keyword evidence="2" id="KW-0813">Transport</keyword>
<dbReference type="Gene3D" id="3.40.190.10">
    <property type="entry name" value="Periplasmic binding protein-like II"/>
    <property type="match status" value="1"/>
</dbReference>
<keyword evidence="3 4" id="KW-0732">Signal</keyword>
<dbReference type="EMBL" id="CP102453">
    <property type="protein sequence ID" value="UUX33304.1"/>
    <property type="molecule type" value="Genomic_DNA"/>
</dbReference>
<feature type="chain" id="PRO_5045268015" evidence="4">
    <location>
        <begin position="27"/>
        <end position="583"/>
    </location>
</feature>
<dbReference type="PANTHER" id="PTHR30290:SF9">
    <property type="entry name" value="OLIGOPEPTIDE-BINDING PROTEIN APPA"/>
    <property type="match status" value="1"/>
</dbReference>
<accession>A0ABY5P3R3</accession>
<dbReference type="CDD" id="cd08510">
    <property type="entry name" value="PBP2_Lactococcal_OppA_like"/>
    <property type="match status" value="1"/>
</dbReference>
<dbReference type="Gene3D" id="3.10.105.10">
    <property type="entry name" value="Dipeptide-binding Protein, Domain 3"/>
    <property type="match status" value="1"/>
</dbReference>
<dbReference type="SUPFAM" id="SSF53850">
    <property type="entry name" value="Periplasmic binding protein-like II"/>
    <property type="match status" value="1"/>
</dbReference>
<dbReference type="PANTHER" id="PTHR30290">
    <property type="entry name" value="PERIPLASMIC BINDING COMPONENT OF ABC TRANSPORTER"/>
    <property type="match status" value="1"/>
</dbReference>
<dbReference type="InterPro" id="IPR000914">
    <property type="entry name" value="SBP_5_dom"/>
</dbReference>
<keyword evidence="7" id="KW-1185">Reference proteome</keyword>
<evidence type="ECO:0000256" key="2">
    <source>
        <dbReference type="ARBA" id="ARBA00022448"/>
    </source>
</evidence>
<evidence type="ECO:0000256" key="4">
    <source>
        <dbReference type="SAM" id="SignalP"/>
    </source>
</evidence>
<evidence type="ECO:0000256" key="3">
    <source>
        <dbReference type="ARBA" id="ARBA00022729"/>
    </source>
</evidence>